<evidence type="ECO:0000313" key="4">
    <source>
        <dbReference type="Proteomes" id="UP001609176"/>
    </source>
</evidence>
<dbReference type="Proteomes" id="UP001609219">
    <property type="component" value="Unassembled WGS sequence"/>
</dbReference>
<protein>
    <submittedName>
        <fullName evidence="2">AAA family ATPase</fullName>
    </submittedName>
</protein>
<reference evidence="4 5" key="1">
    <citation type="submission" date="2024-10" db="EMBL/GenBank/DDBJ databases">
        <authorList>
            <person name="Riesco R."/>
        </authorList>
    </citation>
    <scope>NUCLEOTIDE SEQUENCE [LARGE SCALE GENOMIC DNA]</scope>
    <source>
        <strain evidence="3 4">NCIMB 15448</strain>
        <strain evidence="2 5">NCIMB 15450</strain>
    </source>
</reference>
<sequence>MEPIDSAHETFVALRTDIAAIEATLVTEADVRSKVIDPIFTQVLGWAGNEYLAENATADGFVDYVFQISERSRLVVEAKRDSRPLGCAGRDTGRGFVLDGPIFRDEAAKEGIRQAIRYCGMKNAELACVTNGREWIVFRGNRLGDGSDTMKGTAFVFPSLQGIQDKFKLFYALLSRDDIERHEFRAYFQEVEGRPIRSSNFKKALRDMRSARLMKSSQLSSDVDRVMTAFFDRLTGDEDPGLLAECFVETSESREADTKLARISEDIVGKIRNLDTSDSTALVELIERATQAKRHEFVVIVGTKGAGKTTFITRFFTRILSPDLAAECISCRINLADSSGDGTTIISWLDQHLLAALEDAVFAGSPPEFKELEGIFYDEYTRLRKGPWNRLYESDRTGFQIKFGDRVEEMREHKPNDYIRGLVRHIVNSRKKLPVIVFDNADHFHISFQEQVYQYARSIYESALCLIMLPITDRTSWQLSRHGALQSFEHEALYLPTPPTGQVIRRRIEFMQTRLAESERLRPDDRYFVKRGISLSLKDLSAFTRSLQGVFLQTDETARWIGNLSNNDVRRSLKLARQFVTSGHLEVEDLLKAHIAGTTRQISKRRAALAIMRGNYDVYGGQTEFVQNTYAMSDVIDSSPLLGLSILQLLEDAPEDEALGHMLDLSQIDQYCEAMGYDSQAVQVWTDALLESALCHDYDPTVTSVSTASRLEITPAGKQHLYWARSNFDYVSTMADITPVRDRETFDKLRDAIADAGGGWREKSAVFIDYLLAEDANYCTVPDHEAYEGQRRARRTLADTRDRLRQDTSARR</sequence>
<dbReference type="RefSeq" id="WP_395124564.1">
    <property type="nucleotide sequence ID" value="NZ_JBIMSN010000057.1"/>
</dbReference>
<organism evidence="2 5">
    <name type="scientific">Antrihabitans spumae</name>
    <dbReference type="NCBI Taxonomy" id="3373370"/>
    <lineage>
        <taxon>Bacteria</taxon>
        <taxon>Bacillati</taxon>
        <taxon>Actinomycetota</taxon>
        <taxon>Actinomycetes</taxon>
        <taxon>Mycobacteriales</taxon>
        <taxon>Nocardiaceae</taxon>
        <taxon>Antrihabitans</taxon>
    </lineage>
</organism>
<dbReference type="EMBL" id="JBIMSN010000057">
    <property type="protein sequence ID" value="MFH5229607.1"/>
    <property type="molecule type" value="Genomic_DNA"/>
</dbReference>
<evidence type="ECO:0000313" key="3">
    <source>
        <dbReference type="EMBL" id="MFH5242694.1"/>
    </source>
</evidence>
<comment type="caution">
    <text evidence="2">The sequence shown here is derived from an EMBL/GenBank/DDBJ whole genome shotgun (WGS) entry which is preliminary data.</text>
</comment>
<dbReference type="InterPro" id="IPR041664">
    <property type="entry name" value="AAA_16"/>
</dbReference>
<gene>
    <name evidence="3" type="ORF">ACHIPV_12480</name>
    <name evidence="2" type="ORF">ACHIRB_13680</name>
</gene>
<dbReference type="EMBL" id="JBIMSP010000016">
    <property type="protein sequence ID" value="MFH5242694.1"/>
    <property type="molecule type" value="Genomic_DNA"/>
</dbReference>
<dbReference type="Pfam" id="PF13191">
    <property type="entry name" value="AAA_16"/>
    <property type="match status" value="1"/>
</dbReference>
<dbReference type="Proteomes" id="UP001609176">
    <property type="component" value="Unassembled WGS sequence"/>
</dbReference>
<accession>A0ABW7K743</accession>
<keyword evidence="5" id="KW-1185">Reference proteome</keyword>
<dbReference type="Gene3D" id="3.40.50.300">
    <property type="entry name" value="P-loop containing nucleotide triphosphate hydrolases"/>
    <property type="match status" value="1"/>
</dbReference>
<name>A0ABW7K743_9NOCA</name>
<evidence type="ECO:0000313" key="5">
    <source>
        <dbReference type="Proteomes" id="UP001609219"/>
    </source>
</evidence>
<feature type="domain" description="Orc1-like AAA ATPase" evidence="1">
    <location>
        <begin position="281"/>
        <end position="447"/>
    </location>
</feature>
<proteinExistence type="predicted"/>
<evidence type="ECO:0000259" key="1">
    <source>
        <dbReference type="Pfam" id="PF13191"/>
    </source>
</evidence>
<dbReference type="SUPFAM" id="SSF52540">
    <property type="entry name" value="P-loop containing nucleoside triphosphate hydrolases"/>
    <property type="match status" value="1"/>
</dbReference>
<evidence type="ECO:0000313" key="2">
    <source>
        <dbReference type="EMBL" id="MFH5229607.1"/>
    </source>
</evidence>
<dbReference type="InterPro" id="IPR027417">
    <property type="entry name" value="P-loop_NTPase"/>
</dbReference>